<dbReference type="AlphaFoldDB" id="A0A518J1W2"/>
<dbReference type="PANTHER" id="PTHR12526:SF510">
    <property type="entry name" value="D-INOSITOL 3-PHOSPHATE GLYCOSYLTRANSFERASE"/>
    <property type="match status" value="1"/>
</dbReference>
<sequence>MKVFFASTIGAAPYEDPNFKQQVQWSNLKLDEFEHVFLNNEPLSSSKTLDAPHIVEELDSFGADVVIVYGYWQRFQQRVHRWTRDHKALLYYISDSEIHRQESKLKRFLKSLRSKRVFRNVDRFLTVGNANEFYYHSLGVPTERMTRMQFSIDVQEFDVAYECRHELRQETRNRLGVSNDCTVLSVAGKLVSWKRQRDAIEAIARIDRTRDVLLVLMGSGPDELELRDLVNQICPDRVHFAGFVPPTDLPNYYLATDIYLHCSNYEPHSLAISEAIYLGLPLILSSRCGSYGPLDDLQPGKNGFVYPVGDVTALAKSVERMIENVELRELFAAESRAYAGNAQERAHQSFLTQALRADGLIG</sequence>
<dbReference type="SUPFAM" id="SSF53756">
    <property type="entry name" value="UDP-Glycosyltransferase/glycogen phosphorylase"/>
    <property type="match status" value="1"/>
</dbReference>
<feature type="domain" description="Glycosyl transferase family 1" evidence="3">
    <location>
        <begin position="169"/>
        <end position="335"/>
    </location>
</feature>
<dbReference type="RefSeq" id="WP_197452905.1">
    <property type="nucleotide sequence ID" value="NZ_CP036318.1"/>
</dbReference>
<name>A0A518J1W2_9BACT</name>
<accession>A0A518J1W2</accession>
<dbReference type="InterPro" id="IPR001296">
    <property type="entry name" value="Glyco_trans_1"/>
</dbReference>
<gene>
    <name evidence="4" type="primary">kanE_2</name>
    <name evidence="4" type="ORF">Mal33_53550</name>
</gene>
<evidence type="ECO:0000259" key="3">
    <source>
        <dbReference type="Pfam" id="PF00534"/>
    </source>
</evidence>
<protein>
    <submittedName>
        <fullName evidence="4">Alpha-D-kanosaminyltransferase</fullName>
        <ecNumber evidence="4">2.4.1.301</ecNumber>
    </submittedName>
</protein>
<proteinExistence type="predicted"/>
<evidence type="ECO:0000256" key="1">
    <source>
        <dbReference type="ARBA" id="ARBA00022676"/>
    </source>
</evidence>
<evidence type="ECO:0000313" key="5">
    <source>
        <dbReference type="Proteomes" id="UP000316770"/>
    </source>
</evidence>
<keyword evidence="5" id="KW-1185">Reference proteome</keyword>
<keyword evidence="2 4" id="KW-0808">Transferase</keyword>
<reference evidence="4 5" key="1">
    <citation type="submission" date="2019-02" db="EMBL/GenBank/DDBJ databases">
        <title>Deep-cultivation of Planctomycetes and their phenomic and genomic characterization uncovers novel biology.</title>
        <authorList>
            <person name="Wiegand S."/>
            <person name="Jogler M."/>
            <person name="Boedeker C."/>
            <person name="Pinto D."/>
            <person name="Vollmers J."/>
            <person name="Rivas-Marin E."/>
            <person name="Kohn T."/>
            <person name="Peeters S.H."/>
            <person name="Heuer A."/>
            <person name="Rast P."/>
            <person name="Oberbeckmann S."/>
            <person name="Bunk B."/>
            <person name="Jeske O."/>
            <person name="Meyerdierks A."/>
            <person name="Storesund J.E."/>
            <person name="Kallscheuer N."/>
            <person name="Luecker S."/>
            <person name="Lage O.M."/>
            <person name="Pohl T."/>
            <person name="Merkel B.J."/>
            <person name="Hornburger P."/>
            <person name="Mueller R.-W."/>
            <person name="Bruemmer F."/>
            <person name="Labrenz M."/>
            <person name="Spormann A.M."/>
            <person name="Op den Camp H."/>
            <person name="Overmann J."/>
            <person name="Amann R."/>
            <person name="Jetten M.S.M."/>
            <person name="Mascher T."/>
            <person name="Medema M.H."/>
            <person name="Devos D.P."/>
            <person name="Kaster A.-K."/>
            <person name="Ovreas L."/>
            <person name="Rohde M."/>
            <person name="Galperin M.Y."/>
            <person name="Jogler C."/>
        </authorList>
    </citation>
    <scope>NUCLEOTIDE SEQUENCE [LARGE SCALE GENOMIC DNA]</scope>
    <source>
        <strain evidence="4 5">Mal33</strain>
    </source>
</reference>
<dbReference type="GO" id="GO:0016757">
    <property type="term" value="F:glycosyltransferase activity"/>
    <property type="evidence" value="ECO:0007669"/>
    <property type="project" value="UniProtKB-KW"/>
</dbReference>
<dbReference type="PANTHER" id="PTHR12526">
    <property type="entry name" value="GLYCOSYLTRANSFERASE"/>
    <property type="match status" value="1"/>
</dbReference>
<dbReference type="CDD" id="cd03801">
    <property type="entry name" value="GT4_PimA-like"/>
    <property type="match status" value="1"/>
</dbReference>
<dbReference type="EC" id="2.4.1.301" evidence="4"/>
<dbReference type="Gene3D" id="3.40.50.2000">
    <property type="entry name" value="Glycogen Phosphorylase B"/>
    <property type="match status" value="2"/>
</dbReference>
<dbReference type="Proteomes" id="UP000316770">
    <property type="component" value="Chromosome"/>
</dbReference>
<dbReference type="Pfam" id="PF00534">
    <property type="entry name" value="Glycos_transf_1"/>
    <property type="match status" value="1"/>
</dbReference>
<organism evidence="4 5">
    <name type="scientific">Rosistilla oblonga</name>
    <dbReference type="NCBI Taxonomy" id="2527990"/>
    <lineage>
        <taxon>Bacteria</taxon>
        <taxon>Pseudomonadati</taxon>
        <taxon>Planctomycetota</taxon>
        <taxon>Planctomycetia</taxon>
        <taxon>Pirellulales</taxon>
        <taxon>Pirellulaceae</taxon>
        <taxon>Rosistilla</taxon>
    </lineage>
</organism>
<evidence type="ECO:0000256" key="2">
    <source>
        <dbReference type="ARBA" id="ARBA00022679"/>
    </source>
</evidence>
<keyword evidence="1 4" id="KW-0328">Glycosyltransferase</keyword>
<dbReference type="EMBL" id="CP036318">
    <property type="protein sequence ID" value="QDV59327.1"/>
    <property type="molecule type" value="Genomic_DNA"/>
</dbReference>
<evidence type="ECO:0000313" key="4">
    <source>
        <dbReference type="EMBL" id="QDV59327.1"/>
    </source>
</evidence>